<comment type="caution">
    <text evidence="2">The sequence shown here is derived from an EMBL/GenBank/DDBJ whole genome shotgun (WGS) entry which is preliminary data.</text>
</comment>
<dbReference type="Pfam" id="PF03466">
    <property type="entry name" value="LysR_substrate"/>
    <property type="match status" value="1"/>
</dbReference>
<evidence type="ECO:0000313" key="3">
    <source>
        <dbReference type="Proteomes" id="UP000236197"/>
    </source>
</evidence>
<reference evidence="3" key="1">
    <citation type="submission" date="2018-01" db="EMBL/GenBank/DDBJ databases">
        <title>Rubneribacter badeniensis gen. nov., sp. nov., and Colonibacter rubneri, gen. nov., sp. nov., WGS of new members of the Eggerthellaceae.</title>
        <authorList>
            <person name="Danylec N."/>
            <person name="Stoll D.A."/>
            <person name="Doetsch A."/>
            <person name="Kulling S.E."/>
            <person name="Huch M."/>
        </authorList>
    </citation>
    <scope>NUCLEOTIDE SEQUENCE [LARGE SCALE GENOMIC DNA]</scope>
    <source>
        <strain evidence="3">ResAG-96</strain>
    </source>
</reference>
<name>A0A2K2UBZ1_9ACTN</name>
<dbReference type="EMBL" id="PPEK01000005">
    <property type="protein sequence ID" value="PNV67847.1"/>
    <property type="molecule type" value="Genomic_DNA"/>
</dbReference>
<keyword evidence="3" id="KW-1185">Reference proteome</keyword>
<dbReference type="Proteomes" id="UP000236197">
    <property type="component" value="Unassembled WGS sequence"/>
</dbReference>
<dbReference type="AlphaFoldDB" id="A0A2K2UBZ1"/>
<gene>
    <name evidence="2" type="ORF">C2L71_06115</name>
</gene>
<organism evidence="2 3">
    <name type="scientific">Enteroscipio rubneri</name>
    <dbReference type="NCBI Taxonomy" id="2070686"/>
    <lineage>
        <taxon>Bacteria</taxon>
        <taxon>Bacillati</taxon>
        <taxon>Actinomycetota</taxon>
        <taxon>Coriobacteriia</taxon>
        <taxon>Eggerthellales</taxon>
        <taxon>Eggerthellaceae</taxon>
        <taxon>Enteroscipio</taxon>
    </lineage>
</organism>
<dbReference type="SUPFAM" id="SSF53850">
    <property type="entry name" value="Periplasmic binding protein-like II"/>
    <property type="match status" value="1"/>
</dbReference>
<feature type="domain" description="LysR substrate-binding" evidence="1">
    <location>
        <begin position="10"/>
        <end position="72"/>
    </location>
</feature>
<protein>
    <recommendedName>
        <fullName evidence="1">LysR substrate-binding domain-containing protein</fullName>
    </recommendedName>
</protein>
<evidence type="ECO:0000259" key="1">
    <source>
        <dbReference type="Pfam" id="PF03466"/>
    </source>
</evidence>
<sequence length="76" mass="8284">MSSNFGAFPLKNLVKNDLGFTFLPRFAVASELRAGELVEFEAGLGETVITAACCWHKDKWASPLISLFSGLCESGW</sequence>
<dbReference type="InterPro" id="IPR005119">
    <property type="entry name" value="LysR_subst-bd"/>
</dbReference>
<proteinExistence type="predicted"/>
<evidence type="ECO:0000313" key="2">
    <source>
        <dbReference type="EMBL" id="PNV67847.1"/>
    </source>
</evidence>
<dbReference type="Gene3D" id="3.40.190.290">
    <property type="match status" value="1"/>
</dbReference>
<accession>A0A2K2UBZ1</accession>